<evidence type="ECO:0000313" key="2">
    <source>
        <dbReference type="Proteomes" id="UP000798662"/>
    </source>
</evidence>
<protein>
    <submittedName>
        <fullName evidence="1">Uncharacterized protein</fullName>
    </submittedName>
</protein>
<keyword evidence="2" id="KW-1185">Reference proteome</keyword>
<gene>
    <name evidence="1" type="ORF">I4F81_005580</name>
</gene>
<organism evidence="1 2">
    <name type="scientific">Pyropia yezoensis</name>
    <name type="common">Susabi-nori</name>
    <name type="synonym">Porphyra yezoensis</name>
    <dbReference type="NCBI Taxonomy" id="2788"/>
    <lineage>
        <taxon>Eukaryota</taxon>
        <taxon>Rhodophyta</taxon>
        <taxon>Bangiophyceae</taxon>
        <taxon>Bangiales</taxon>
        <taxon>Bangiaceae</taxon>
        <taxon>Pyropia</taxon>
    </lineage>
</organism>
<proteinExistence type="predicted"/>
<dbReference type="EMBL" id="CM020619">
    <property type="protein sequence ID" value="KAK1863015.1"/>
    <property type="molecule type" value="Genomic_DNA"/>
</dbReference>
<accession>A0ACC3BZ38</accession>
<comment type="caution">
    <text evidence="1">The sequence shown here is derived from an EMBL/GenBank/DDBJ whole genome shotgun (WGS) entry which is preliminary data.</text>
</comment>
<dbReference type="Proteomes" id="UP000798662">
    <property type="component" value="Chromosome 2"/>
</dbReference>
<evidence type="ECO:0000313" key="1">
    <source>
        <dbReference type="EMBL" id="KAK1863015.1"/>
    </source>
</evidence>
<sequence>MPPLTVAVTGAAGQIGYALLMRIASGEMLGKDQPVRLQLIETKQGMAPLKGVMMELEDGAFPLLESVKGTSDLEEGFGDANFSLLVGAMPRKQGMERSDLLSANAAIFADQGKALSAAAAPGSRVLIVGNPANTNALVAAANAPDMLPEQFMAMTRLDQSRAEGMLAEKAGVDVKDVDRVIIWGNHSATQYPDLSHARIGGKWAKDVIKDEKWLTGDFVSRVQKRGAEVIAARGASSAASAASAAIDNIRDVHLGSEKWQSIGVLSDGSYGIGGGLWYSVPCACPGLHYTRVKGLPIDEYSAKMMNTTEAELVAERDSVRHLLPSSYDAGVPLQKLVDLKDAWTANDSARSRTVGYSTAELRYTGRKLILPFHHQGVRLFPGVLVYTAMSPPPPESDGASPPPPPSGKAGKRTARLFGSSLAGVIELFGFHPVDTVAKRLMNEPGQIRVPGAPMSVSVDAYSRVIFRDAHASSSALVKYTSLFPGLSFAAGYKIAQRVYKFGGQPVVTEALTRRYQGAVGSVVGESRAKPLLHASAGALIGVGEIVLLPLDVLKIKSQNNPEALRGRGLVSILRQESLCGLYRGAGWTAARNAPGSFSLFGASALVKERVFGLERYNDATFGQNFVASVAGGVASITVASPLDVIKTRLQTRDFSSTVTGGQLLRDLVRHEGPSAFFKGLVPKLLVVGPKLVFSFTIAQHTIATLERWFEASSDSA</sequence>
<reference evidence="1" key="1">
    <citation type="submission" date="2019-11" db="EMBL/GenBank/DDBJ databases">
        <title>Nori genome reveals adaptations in red seaweeds to the harsh intertidal environment.</title>
        <authorList>
            <person name="Wang D."/>
            <person name="Mao Y."/>
        </authorList>
    </citation>
    <scope>NUCLEOTIDE SEQUENCE</scope>
    <source>
        <tissue evidence="1">Gametophyte</tissue>
    </source>
</reference>
<name>A0ACC3BZ38_PYRYE</name>